<dbReference type="InterPro" id="IPR012337">
    <property type="entry name" value="RNaseH-like_sf"/>
</dbReference>
<dbReference type="Pfam" id="PF01693">
    <property type="entry name" value="Cauli_VI"/>
    <property type="match status" value="1"/>
</dbReference>
<evidence type="ECO:0000313" key="9">
    <source>
        <dbReference type="EMBL" id="ORX92216.1"/>
    </source>
</evidence>
<dbReference type="FunFam" id="3.30.420.10:FF:000115">
    <property type="entry name" value="Ribonuclease H"/>
    <property type="match status" value="1"/>
</dbReference>
<dbReference type="Gene3D" id="3.30.420.10">
    <property type="entry name" value="Ribonuclease H-like superfamily/Ribonuclease H"/>
    <property type="match status" value="1"/>
</dbReference>
<evidence type="ECO:0000256" key="2">
    <source>
        <dbReference type="ARBA" id="ARBA00005300"/>
    </source>
</evidence>
<evidence type="ECO:0000256" key="4">
    <source>
        <dbReference type="ARBA" id="ARBA00022722"/>
    </source>
</evidence>
<dbReference type="InterPro" id="IPR050092">
    <property type="entry name" value="RNase_H"/>
</dbReference>
<evidence type="ECO:0000256" key="6">
    <source>
        <dbReference type="ARBA" id="ARBA00022759"/>
    </source>
</evidence>
<protein>
    <recommendedName>
        <fullName evidence="3">ribonuclease H</fullName>
        <ecNumber evidence="3">3.1.26.4</ecNumber>
    </recommendedName>
</protein>
<comment type="caution">
    <text evidence="9">The sequence shown here is derived from an EMBL/GenBank/DDBJ whole genome shotgun (WGS) entry which is preliminary data.</text>
</comment>
<keyword evidence="7" id="KW-0378">Hydrolase</keyword>
<dbReference type="InterPro" id="IPR036397">
    <property type="entry name" value="RNaseH_sf"/>
</dbReference>
<dbReference type="CDD" id="cd09280">
    <property type="entry name" value="RNase_HI_eukaryote_like"/>
    <property type="match status" value="1"/>
</dbReference>
<dbReference type="InterPro" id="IPR002156">
    <property type="entry name" value="RNaseH_domain"/>
</dbReference>
<dbReference type="GO" id="GO:0043137">
    <property type="term" value="P:DNA replication, removal of RNA primer"/>
    <property type="evidence" value="ECO:0007669"/>
    <property type="project" value="TreeGrafter"/>
</dbReference>
<dbReference type="SUPFAM" id="SSF53098">
    <property type="entry name" value="Ribonuclease H-like"/>
    <property type="match status" value="1"/>
</dbReference>
<dbReference type="PANTHER" id="PTHR10642">
    <property type="entry name" value="RIBONUCLEASE H1"/>
    <property type="match status" value="1"/>
</dbReference>
<gene>
    <name evidence="9" type="ORF">K493DRAFT_45050</name>
</gene>
<evidence type="ECO:0000259" key="8">
    <source>
        <dbReference type="PROSITE" id="PS50879"/>
    </source>
</evidence>
<sequence>MVVDNIMDFANYVFTAHKSLTYRPECEAQVLGYKYPIYKKFDSQVEAEDFVRFGRKGKPSKISKETECEPDVSDGEYFAIFTDGSSRGNGKAGCRAGVGVYFGQDDPRNVSEPLLGKQTNQRAEIMAAIRAIENAGDDELKLNIKTDSQYLINAITVWIHNWKARQWKTSAGKDVENKDLIQKLDQLITRRPGKVRFTHVKGHSGVPGNEMADMLANAGAELHS</sequence>
<dbReference type="GO" id="GO:0004523">
    <property type="term" value="F:RNA-DNA hybrid ribonuclease activity"/>
    <property type="evidence" value="ECO:0007669"/>
    <property type="project" value="UniProtKB-EC"/>
</dbReference>
<dbReference type="Gene3D" id="3.40.970.10">
    <property type="entry name" value="Ribonuclease H1, N-terminal domain"/>
    <property type="match status" value="1"/>
</dbReference>
<evidence type="ECO:0000256" key="1">
    <source>
        <dbReference type="ARBA" id="ARBA00000077"/>
    </source>
</evidence>
<keyword evidence="4" id="KW-0540">Nuclease</keyword>
<dbReference type="InterPro" id="IPR037056">
    <property type="entry name" value="RNase_H1_N_sf"/>
</dbReference>
<evidence type="ECO:0000256" key="5">
    <source>
        <dbReference type="ARBA" id="ARBA00022723"/>
    </source>
</evidence>
<dbReference type="InterPro" id="IPR017067">
    <property type="entry name" value="RNase_H1_euk"/>
</dbReference>
<dbReference type="Proteomes" id="UP000193498">
    <property type="component" value="Unassembled WGS sequence"/>
</dbReference>
<dbReference type="EMBL" id="MCFE01000287">
    <property type="protein sequence ID" value="ORX92216.1"/>
    <property type="molecule type" value="Genomic_DNA"/>
</dbReference>
<accession>A0A1Y1Y3C4</accession>
<dbReference type="GO" id="GO:0003676">
    <property type="term" value="F:nucleic acid binding"/>
    <property type="evidence" value="ECO:0007669"/>
    <property type="project" value="InterPro"/>
</dbReference>
<comment type="catalytic activity">
    <reaction evidence="1">
        <text>Endonucleolytic cleavage to 5'-phosphomonoester.</text>
        <dbReference type="EC" id="3.1.26.4"/>
    </reaction>
</comment>
<proteinExistence type="inferred from homology"/>
<evidence type="ECO:0000256" key="7">
    <source>
        <dbReference type="ARBA" id="ARBA00022801"/>
    </source>
</evidence>
<name>A0A1Y1Y3C4_9FUNG</name>
<organism evidence="9 10">
    <name type="scientific">Basidiobolus meristosporus CBS 931.73</name>
    <dbReference type="NCBI Taxonomy" id="1314790"/>
    <lineage>
        <taxon>Eukaryota</taxon>
        <taxon>Fungi</taxon>
        <taxon>Fungi incertae sedis</taxon>
        <taxon>Zoopagomycota</taxon>
        <taxon>Entomophthoromycotina</taxon>
        <taxon>Basidiobolomycetes</taxon>
        <taxon>Basidiobolales</taxon>
        <taxon>Basidiobolaceae</taxon>
        <taxon>Basidiobolus</taxon>
    </lineage>
</organism>
<keyword evidence="6" id="KW-0255">Endonuclease</keyword>
<dbReference type="FunCoup" id="A0A1Y1Y3C4">
    <property type="interactions" value="73"/>
</dbReference>
<evidence type="ECO:0000313" key="10">
    <source>
        <dbReference type="Proteomes" id="UP000193498"/>
    </source>
</evidence>
<dbReference type="Pfam" id="PF00075">
    <property type="entry name" value="RNase_H"/>
    <property type="match status" value="1"/>
</dbReference>
<dbReference type="InterPro" id="IPR011320">
    <property type="entry name" value="RNase_H1_N"/>
</dbReference>
<dbReference type="OrthoDB" id="407198at2759"/>
<keyword evidence="5" id="KW-0479">Metal-binding</keyword>
<dbReference type="PANTHER" id="PTHR10642:SF26">
    <property type="entry name" value="RIBONUCLEASE H1"/>
    <property type="match status" value="1"/>
</dbReference>
<dbReference type="AlphaFoldDB" id="A0A1Y1Y3C4"/>
<comment type="similarity">
    <text evidence="2">Belongs to the RNase H family.</text>
</comment>
<dbReference type="PROSITE" id="PS50879">
    <property type="entry name" value="RNASE_H_1"/>
    <property type="match status" value="1"/>
</dbReference>
<feature type="domain" description="RNase H type-1" evidence="8">
    <location>
        <begin position="74"/>
        <end position="221"/>
    </location>
</feature>
<keyword evidence="10" id="KW-1185">Reference proteome</keyword>
<dbReference type="GO" id="GO:0000287">
    <property type="term" value="F:magnesium ion binding"/>
    <property type="evidence" value="ECO:0007669"/>
    <property type="project" value="InterPro"/>
</dbReference>
<reference evidence="9 10" key="1">
    <citation type="submission" date="2016-07" db="EMBL/GenBank/DDBJ databases">
        <title>Pervasive Adenine N6-methylation of Active Genes in Fungi.</title>
        <authorList>
            <consortium name="DOE Joint Genome Institute"/>
            <person name="Mondo S.J."/>
            <person name="Dannebaum R.O."/>
            <person name="Kuo R.C."/>
            <person name="Labutti K."/>
            <person name="Haridas S."/>
            <person name="Kuo A."/>
            <person name="Salamov A."/>
            <person name="Ahrendt S.R."/>
            <person name="Lipzen A."/>
            <person name="Sullivan W."/>
            <person name="Andreopoulos W.B."/>
            <person name="Clum A."/>
            <person name="Lindquist E."/>
            <person name="Daum C."/>
            <person name="Ramamoorthy G.K."/>
            <person name="Gryganskyi A."/>
            <person name="Culley D."/>
            <person name="Magnuson J.K."/>
            <person name="James T.Y."/>
            <person name="O'Malley M.A."/>
            <person name="Stajich J.E."/>
            <person name="Spatafora J.W."/>
            <person name="Visel A."/>
            <person name="Grigoriev I.V."/>
        </authorList>
    </citation>
    <scope>NUCLEOTIDE SEQUENCE [LARGE SCALE GENOMIC DNA]</scope>
    <source>
        <strain evidence="9 10">CBS 931.73</strain>
    </source>
</reference>
<dbReference type="PIRSF" id="PIRSF036852">
    <property type="entry name" value="Ribonuclease_H1_euk"/>
    <property type="match status" value="1"/>
</dbReference>
<dbReference type="EC" id="3.1.26.4" evidence="3"/>
<dbReference type="STRING" id="1314790.A0A1Y1Y3C4"/>
<evidence type="ECO:0000256" key="3">
    <source>
        <dbReference type="ARBA" id="ARBA00012180"/>
    </source>
</evidence>
<dbReference type="InParanoid" id="A0A1Y1Y3C4"/>